<feature type="compositionally biased region" description="Pro residues" evidence="1">
    <location>
        <begin position="91"/>
        <end position="106"/>
    </location>
</feature>
<evidence type="ECO:0000256" key="1">
    <source>
        <dbReference type="SAM" id="MobiDB-lite"/>
    </source>
</evidence>
<accession>A0AAV9H5W7</accession>
<feature type="signal peptide" evidence="3">
    <location>
        <begin position="1"/>
        <end position="18"/>
    </location>
</feature>
<evidence type="ECO:0000256" key="3">
    <source>
        <dbReference type="SAM" id="SignalP"/>
    </source>
</evidence>
<dbReference type="EMBL" id="MU865913">
    <property type="protein sequence ID" value="KAK4455832.1"/>
    <property type="molecule type" value="Genomic_DNA"/>
</dbReference>
<sequence>MMGVFAFWFCSLFFPSTTVKKKTREYENTTFSWSVSIFFLPLGPITCPRLLPRHKKRRKTKSKNCHPIRGQRARQINQKRRGSKQQTPPSQADPPAPPVPPTPRPISVPEIDKRM</sequence>
<keyword evidence="2" id="KW-0472">Membrane</keyword>
<keyword evidence="5" id="KW-1185">Reference proteome</keyword>
<evidence type="ECO:0000256" key="2">
    <source>
        <dbReference type="SAM" id="Phobius"/>
    </source>
</evidence>
<proteinExistence type="predicted"/>
<gene>
    <name evidence="4" type="ORF">QBC34DRAFT_2042</name>
</gene>
<reference evidence="4" key="1">
    <citation type="journal article" date="2023" name="Mol. Phylogenet. Evol.">
        <title>Genome-scale phylogeny and comparative genomics of the fungal order Sordariales.</title>
        <authorList>
            <person name="Hensen N."/>
            <person name="Bonometti L."/>
            <person name="Westerberg I."/>
            <person name="Brannstrom I.O."/>
            <person name="Guillou S."/>
            <person name="Cros-Aarteil S."/>
            <person name="Calhoun S."/>
            <person name="Haridas S."/>
            <person name="Kuo A."/>
            <person name="Mondo S."/>
            <person name="Pangilinan J."/>
            <person name="Riley R."/>
            <person name="LaButti K."/>
            <person name="Andreopoulos B."/>
            <person name="Lipzen A."/>
            <person name="Chen C."/>
            <person name="Yan M."/>
            <person name="Daum C."/>
            <person name="Ng V."/>
            <person name="Clum A."/>
            <person name="Steindorff A."/>
            <person name="Ohm R.A."/>
            <person name="Martin F."/>
            <person name="Silar P."/>
            <person name="Natvig D.O."/>
            <person name="Lalanne C."/>
            <person name="Gautier V."/>
            <person name="Ament-Velasquez S.L."/>
            <person name="Kruys A."/>
            <person name="Hutchinson M.I."/>
            <person name="Powell A.J."/>
            <person name="Barry K."/>
            <person name="Miller A.N."/>
            <person name="Grigoriev I.V."/>
            <person name="Debuchy R."/>
            <person name="Gladieux P."/>
            <person name="Hiltunen Thoren M."/>
            <person name="Johannesson H."/>
        </authorList>
    </citation>
    <scope>NUCLEOTIDE SEQUENCE</scope>
    <source>
        <strain evidence="4">PSN243</strain>
    </source>
</reference>
<keyword evidence="2" id="KW-1133">Transmembrane helix</keyword>
<keyword evidence="3" id="KW-0732">Signal</keyword>
<feature type="chain" id="PRO_5043575119" description="Secreted protein" evidence="3">
    <location>
        <begin position="19"/>
        <end position="115"/>
    </location>
</feature>
<protein>
    <recommendedName>
        <fullName evidence="6">Secreted protein</fullName>
    </recommendedName>
</protein>
<feature type="transmembrane region" description="Helical" evidence="2">
    <location>
        <begin position="31"/>
        <end position="51"/>
    </location>
</feature>
<evidence type="ECO:0000313" key="4">
    <source>
        <dbReference type="EMBL" id="KAK4455832.1"/>
    </source>
</evidence>
<evidence type="ECO:0000313" key="5">
    <source>
        <dbReference type="Proteomes" id="UP001321760"/>
    </source>
</evidence>
<dbReference type="AlphaFoldDB" id="A0AAV9H5W7"/>
<organism evidence="4 5">
    <name type="scientific">Podospora aff. communis PSN243</name>
    <dbReference type="NCBI Taxonomy" id="3040156"/>
    <lineage>
        <taxon>Eukaryota</taxon>
        <taxon>Fungi</taxon>
        <taxon>Dikarya</taxon>
        <taxon>Ascomycota</taxon>
        <taxon>Pezizomycotina</taxon>
        <taxon>Sordariomycetes</taxon>
        <taxon>Sordariomycetidae</taxon>
        <taxon>Sordariales</taxon>
        <taxon>Podosporaceae</taxon>
        <taxon>Podospora</taxon>
    </lineage>
</organism>
<comment type="caution">
    <text evidence="4">The sequence shown here is derived from an EMBL/GenBank/DDBJ whole genome shotgun (WGS) entry which is preliminary data.</text>
</comment>
<keyword evidence="2" id="KW-0812">Transmembrane</keyword>
<name>A0AAV9H5W7_9PEZI</name>
<dbReference type="Proteomes" id="UP001321760">
    <property type="component" value="Unassembled WGS sequence"/>
</dbReference>
<reference evidence="4" key="2">
    <citation type="submission" date="2023-05" db="EMBL/GenBank/DDBJ databases">
        <authorList>
            <consortium name="Lawrence Berkeley National Laboratory"/>
            <person name="Steindorff A."/>
            <person name="Hensen N."/>
            <person name="Bonometti L."/>
            <person name="Westerberg I."/>
            <person name="Brannstrom I.O."/>
            <person name="Guillou S."/>
            <person name="Cros-Aarteil S."/>
            <person name="Calhoun S."/>
            <person name="Haridas S."/>
            <person name="Kuo A."/>
            <person name="Mondo S."/>
            <person name="Pangilinan J."/>
            <person name="Riley R."/>
            <person name="Labutti K."/>
            <person name="Andreopoulos B."/>
            <person name="Lipzen A."/>
            <person name="Chen C."/>
            <person name="Yanf M."/>
            <person name="Daum C."/>
            <person name="Ng V."/>
            <person name="Clum A."/>
            <person name="Ohm R."/>
            <person name="Martin F."/>
            <person name="Silar P."/>
            <person name="Natvig D."/>
            <person name="Lalanne C."/>
            <person name="Gautier V."/>
            <person name="Ament-Velasquez S.L."/>
            <person name="Kruys A."/>
            <person name="Hutchinson M.I."/>
            <person name="Powell A.J."/>
            <person name="Barry K."/>
            <person name="Miller A.N."/>
            <person name="Grigoriev I.V."/>
            <person name="Debuchy R."/>
            <person name="Gladieux P."/>
            <person name="Thoren M.H."/>
            <person name="Johannesson H."/>
        </authorList>
    </citation>
    <scope>NUCLEOTIDE SEQUENCE</scope>
    <source>
        <strain evidence="4">PSN243</strain>
    </source>
</reference>
<evidence type="ECO:0008006" key="6">
    <source>
        <dbReference type="Google" id="ProtNLM"/>
    </source>
</evidence>
<feature type="region of interest" description="Disordered" evidence="1">
    <location>
        <begin position="50"/>
        <end position="115"/>
    </location>
</feature>
<feature type="compositionally biased region" description="Basic residues" evidence="1">
    <location>
        <begin position="51"/>
        <end position="83"/>
    </location>
</feature>